<name>X1JN43_9ZZZZ</name>
<feature type="domain" description="Transcription regulator AsnC/Lrp ligand binding" evidence="1">
    <location>
        <begin position="7"/>
        <end position="78"/>
    </location>
</feature>
<organism evidence="2">
    <name type="scientific">marine sediment metagenome</name>
    <dbReference type="NCBI Taxonomy" id="412755"/>
    <lineage>
        <taxon>unclassified sequences</taxon>
        <taxon>metagenomes</taxon>
        <taxon>ecological metagenomes</taxon>
    </lineage>
</organism>
<accession>X1JN43</accession>
<evidence type="ECO:0000259" key="1">
    <source>
        <dbReference type="Pfam" id="PF01037"/>
    </source>
</evidence>
<dbReference type="EMBL" id="BARU01029806">
    <property type="protein sequence ID" value="GAH71213.1"/>
    <property type="molecule type" value="Genomic_DNA"/>
</dbReference>
<dbReference type="Gene3D" id="3.30.70.920">
    <property type="match status" value="1"/>
</dbReference>
<dbReference type="Pfam" id="PF01037">
    <property type="entry name" value="AsnC_trans_reg"/>
    <property type="match status" value="1"/>
</dbReference>
<comment type="caution">
    <text evidence="2">The sequence shown here is derived from an EMBL/GenBank/DDBJ whole genome shotgun (WGS) entry which is preliminary data.</text>
</comment>
<dbReference type="InterPro" id="IPR011008">
    <property type="entry name" value="Dimeric_a/b-barrel"/>
</dbReference>
<dbReference type="InterPro" id="IPR019887">
    <property type="entry name" value="Tscrpt_reg_AsnC/Lrp_C"/>
</dbReference>
<dbReference type="AlphaFoldDB" id="X1JN43"/>
<reference evidence="2" key="1">
    <citation type="journal article" date="2014" name="Front. Microbiol.">
        <title>High frequency of phylogenetically diverse reductive dehalogenase-homologous genes in deep subseafloor sedimentary metagenomes.</title>
        <authorList>
            <person name="Kawai M."/>
            <person name="Futagami T."/>
            <person name="Toyoda A."/>
            <person name="Takaki Y."/>
            <person name="Nishi S."/>
            <person name="Hori S."/>
            <person name="Arai W."/>
            <person name="Tsubouchi T."/>
            <person name="Morono Y."/>
            <person name="Uchiyama I."/>
            <person name="Ito T."/>
            <person name="Fujiyama A."/>
            <person name="Inagaki F."/>
            <person name="Takami H."/>
        </authorList>
    </citation>
    <scope>NUCLEOTIDE SEQUENCE</scope>
    <source>
        <strain evidence="2">Expedition CK06-06</strain>
    </source>
</reference>
<evidence type="ECO:0000313" key="2">
    <source>
        <dbReference type="EMBL" id="GAH71213.1"/>
    </source>
</evidence>
<proteinExistence type="predicted"/>
<dbReference type="SUPFAM" id="SSF54909">
    <property type="entry name" value="Dimeric alpha+beta barrel"/>
    <property type="match status" value="1"/>
</dbReference>
<protein>
    <recommendedName>
        <fullName evidence="1">Transcription regulator AsnC/Lrp ligand binding domain-containing protein</fullName>
    </recommendedName>
</protein>
<gene>
    <name evidence="2" type="ORF">S03H2_47372</name>
</gene>
<sequence length="79" mass="8374">MLAKAFVLIETAVGRNKEVANALKKLKGVKSVDIVTGPYDIIAVIEQQSLNDVGDLVTTKIHPIAGISRTVTCLAIKTA</sequence>